<dbReference type="EMBL" id="CP022579">
    <property type="protein sequence ID" value="QEL65951.1"/>
    <property type="molecule type" value="Genomic_DNA"/>
</dbReference>
<evidence type="ECO:0000259" key="1">
    <source>
        <dbReference type="Pfam" id="PF01464"/>
    </source>
</evidence>
<dbReference type="SUPFAM" id="SSF53955">
    <property type="entry name" value="Lysozyme-like"/>
    <property type="match status" value="1"/>
</dbReference>
<proteinExistence type="predicted"/>
<accession>A0A5C1EAE3</accession>
<evidence type="ECO:0000313" key="2">
    <source>
        <dbReference type="EMBL" id="QEL65951.1"/>
    </source>
</evidence>
<dbReference type="Gene3D" id="1.10.530.10">
    <property type="match status" value="1"/>
</dbReference>
<feature type="domain" description="Transglycosylase SLT" evidence="1">
    <location>
        <begin position="56"/>
        <end position="158"/>
    </location>
</feature>
<dbReference type="Pfam" id="PF01464">
    <property type="entry name" value="SLT"/>
    <property type="match status" value="1"/>
</dbReference>
<gene>
    <name evidence="2" type="ORF">OTERR_24750</name>
</gene>
<reference evidence="2 3" key="1">
    <citation type="submission" date="2017-07" db="EMBL/GenBank/DDBJ databases">
        <title>Complete genome sequence of Oryzomicrobium terrae TPP412.</title>
        <authorList>
            <person name="Chiu L.-W."/>
            <person name="Lo K.-J."/>
            <person name="Tsai Y.-M."/>
            <person name="Lin S.-S."/>
            <person name="Kuo C.-H."/>
            <person name="Liu C.-T."/>
        </authorList>
    </citation>
    <scope>NUCLEOTIDE SEQUENCE [LARGE SCALE GENOMIC DNA]</scope>
    <source>
        <strain evidence="2 3">TPP412</strain>
    </source>
</reference>
<name>A0A5C1EAE3_9RHOO</name>
<dbReference type="Proteomes" id="UP000323671">
    <property type="component" value="Chromosome"/>
</dbReference>
<organism evidence="2 3">
    <name type="scientific">Oryzomicrobium terrae</name>
    <dbReference type="NCBI Taxonomy" id="1735038"/>
    <lineage>
        <taxon>Bacteria</taxon>
        <taxon>Pseudomonadati</taxon>
        <taxon>Pseudomonadota</taxon>
        <taxon>Betaproteobacteria</taxon>
        <taxon>Rhodocyclales</taxon>
        <taxon>Rhodocyclaceae</taxon>
        <taxon>Oryzomicrobium</taxon>
    </lineage>
</organism>
<evidence type="ECO:0000313" key="3">
    <source>
        <dbReference type="Proteomes" id="UP000323671"/>
    </source>
</evidence>
<dbReference type="AlphaFoldDB" id="A0A5C1EAE3"/>
<protein>
    <recommendedName>
        <fullName evidence="1">Transglycosylase SLT domain-containing protein</fullName>
    </recommendedName>
</protein>
<keyword evidence="3" id="KW-1185">Reference proteome</keyword>
<dbReference type="InterPro" id="IPR008258">
    <property type="entry name" value="Transglycosylase_SLT_dom_1"/>
</dbReference>
<sequence>MWSSVWGAEMISDWTRRIEGGRRPPSLFSLLVCLGLGSCLISASVWAKPRPEWEGCIHEAAVRHRVPASLIRAILMVEGGQVGQTVSNRNGSVDIGPMQINSIWLPEIERRGGSFRLIRDHSCANIHFGTWLLSREITRFDVTGLDRQTFWRAVGNYHSRTPELNSRYAERVWNAWRRLGQ</sequence>
<dbReference type="InterPro" id="IPR023346">
    <property type="entry name" value="Lysozyme-like_dom_sf"/>
</dbReference>
<dbReference type="KEGG" id="otr:OTERR_24750"/>
<dbReference type="CDD" id="cd13400">
    <property type="entry name" value="LT_IagB-like"/>
    <property type="match status" value="1"/>
</dbReference>